<dbReference type="GO" id="GO:0043752">
    <property type="term" value="F:adenosylcobinamide kinase activity"/>
    <property type="evidence" value="ECO:0007669"/>
    <property type="project" value="UniProtKB-EC"/>
</dbReference>
<comment type="pathway">
    <text evidence="6">Cofactor biosynthesis; adenosylcobalamin biosynthesis; adenosylcobalamin from cob(II)yrinate a,c-diamide: step 5/7.</text>
</comment>
<gene>
    <name evidence="20" type="ORF">AVDCRST_MAG02-410</name>
</gene>
<proteinExistence type="inferred from homology"/>
<dbReference type="PANTHER" id="PTHR34848:SF1">
    <property type="entry name" value="BIFUNCTIONAL ADENOSYLCOBALAMIN BIOSYNTHESIS PROTEIN COBU"/>
    <property type="match status" value="1"/>
</dbReference>
<feature type="binding site" evidence="19">
    <location>
        <position position="67"/>
    </location>
    <ligand>
        <name>GTP</name>
        <dbReference type="ChEBI" id="CHEBI:37565"/>
    </ligand>
</feature>
<dbReference type="GO" id="GO:0005525">
    <property type="term" value="F:GTP binding"/>
    <property type="evidence" value="ECO:0007669"/>
    <property type="project" value="UniProtKB-KW"/>
</dbReference>
<dbReference type="Gene3D" id="3.40.50.300">
    <property type="entry name" value="P-loop containing nucleotide triphosphate hydrolases"/>
    <property type="match status" value="1"/>
</dbReference>
<feature type="binding site" evidence="19">
    <location>
        <begin position="36"/>
        <end position="39"/>
    </location>
    <ligand>
        <name>GTP</name>
        <dbReference type="ChEBI" id="CHEBI:37565"/>
    </ligand>
</feature>
<keyword evidence="13" id="KW-0418">Kinase</keyword>
<sequence>MAERLAEELGGDRVLYVATAVLGDDPDLRRRVALHRVRRPAGWGTVEAGDLARVPHEAPSWDAVLLDSLTLWVSARLFSVGEEETLRAFDGFLHEISALPTPFVLVGDEVGLGVVPEGEAARAFRDALGLVNQRAAAAAEEVHLCVAGVGVRIK</sequence>
<dbReference type="EC" id="2.7.7.62" evidence="9"/>
<comment type="pathway">
    <text evidence="5">Cofactor biosynthesis; adenosylcobalamin biosynthesis; adenosylcobalamin from cob(II)yrinate a,c-diamide: step 6/7.</text>
</comment>
<feature type="active site" description="GMP-histidine intermediate" evidence="18">
    <location>
        <position position="35"/>
    </location>
</feature>
<evidence type="ECO:0000313" key="20">
    <source>
        <dbReference type="EMBL" id="CAA9445616.1"/>
    </source>
</evidence>
<feature type="binding site" evidence="19">
    <location>
        <position position="47"/>
    </location>
    <ligand>
        <name>GTP</name>
        <dbReference type="ChEBI" id="CHEBI:37565"/>
    </ligand>
</feature>
<name>A0A6J4QJZ9_9ACTN</name>
<organism evidence="20">
    <name type="scientific">uncultured Rubrobacteraceae bacterium</name>
    <dbReference type="NCBI Taxonomy" id="349277"/>
    <lineage>
        <taxon>Bacteria</taxon>
        <taxon>Bacillati</taxon>
        <taxon>Actinomycetota</taxon>
        <taxon>Rubrobacteria</taxon>
        <taxon>Rubrobacterales</taxon>
        <taxon>Rubrobacteraceae</taxon>
        <taxon>environmental samples</taxon>
    </lineage>
</organism>
<keyword evidence="14" id="KW-0067">ATP-binding</keyword>
<evidence type="ECO:0000256" key="13">
    <source>
        <dbReference type="ARBA" id="ARBA00022777"/>
    </source>
</evidence>
<evidence type="ECO:0000256" key="4">
    <source>
        <dbReference type="ARBA" id="ARBA00003889"/>
    </source>
</evidence>
<evidence type="ECO:0000256" key="12">
    <source>
        <dbReference type="ARBA" id="ARBA00022741"/>
    </source>
</evidence>
<evidence type="ECO:0000256" key="17">
    <source>
        <dbReference type="ARBA" id="ARBA00030571"/>
    </source>
</evidence>
<evidence type="ECO:0000256" key="7">
    <source>
        <dbReference type="ARBA" id="ARBA00007490"/>
    </source>
</evidence>
<feature type="binding site" evidence="19">
    <location>
        <begin position="18"/>
        <end position="20"/>
    </location>
    <ligand>
        <name>GTP</name>
        <dbReference type="ChEBI" id="CHEBI:37565"/>
    </ligand>
</feature>
<dbReference type="GO" id="GO:0009236">
    <property type="term" value="P:cobalamin biosynthetic process"/>
    <property type="evidence" value="ECO:0007669"/>
    <property type="project" value="UniProtKB-UniPathway"/>
</dbReference>
<dbReference type="UniPathway" id="UPA00148">
    <property type="reaction ID" value="UER00236"/>
</dbReference>
<dbReference type="EC" id="2.7.1.156" evidence="8"/>
<dbReference type="SUPFAM" id="SSF52540">
    <property type="entry name" value="P-loop containing nucleoside triphosphate hydrolases"/>
    <property type="match status" value="1"/>
</dbReference>
<comment type="function">
    <text evidence="4">Catalyzes ATP-dependent phosphorylation of adenosylcobinamide and addition of GMP to adenosylcobinamide phosphate.</text>
</comment>
<evidence type="ECO:0000256" key="19">
    <source>
        <dbReference type="PIRSR" id="PIRSR006135-2"/>
    </source>
</evidence>
<evidence type="ECO:0000256" key="2">
    <source>
        <dbReference type="ARBA" id="ARBA00000711"/>
    </source>
</evidence>
<reference evidence="20" key="1">
    <citation type="submission" date="2020-02" db="EMBL/GenBank/DDBJ databases">
        <authorList>
            <person name="Meier V. D."/>
        </authorList>
    </citation>
    <scope>NUCLEOTIDE SEQUENCE</scope>
    <source>
        <strain evidence="20">AVDCRST_MAG02</strain>
    </source>
</reference>
<keyword evidence="10" id="KW-0169">Cobalamin biosynthesis</keyword>
<evidence type="ECO:0000256" key="5">
    <source>
        <dbReference type="ARBA" id="ARBA00004692"/>
    </source>
</evidence>
<evidence type="ECO:0000256" key="16">
    <source>
        <dbReference type="ARBA" id="ARBA00029570"/>
    </source>
</evidence>
<evidence type="ECO:0000256" key="11">
    <source>
        <dbReference type="ARBA" id="ARBA00022679"/>
    </source>
</evidence>
<comment type="similarity">
    <text evidence="7">Belongs to the CobU/CobP family.</text>
</comment>
<evidence type="ECO:0000256" key="8">
    <source>
        <dbReference type="ARBA" id="ARBA00012016"/>
    </source>
</evidence>
<keyword evidence="12 19" id="KW-0547">Nucleotide-binding</keyword>
<dbReference type="InterPro" id="IPR027417">
    <property type="entry name" value="P-loop_NTPase"/>
</dbReference>
<evidence type="ECO:0000256" key="18">
    <source>
        <dbReference type="PIRSR" id="PIRSR006135-1"/>
    </source>
</evidence>
<accession>A0A6J4QJZ9</accession>
<dbReference type="PANTHER" id="PTHR34848">
    <property type="match status" value="1"/>
</dbReference>
<evidence type="ECO:0000256" key="3">
    <source>
        <dbReference type="ARBA" id="ARBA00001522"/>
    </source>
</evidence>
<dbReference type="Pfam" id="PF02283">
    <property type="entry name" value="CobU"/>
    <property type="match status" value="1"/>
</dbReference>
<comment type="catalytic activity">
    <reaction evidence="1">
        <text>adenosylcob(III)inamide + ATP = adenosylcob(III)inamide phosphate + ADP + H(+)</text>
        <dbReference type="Rhea" id="RHEA:15769"/>
        <dbReference type="ChEBI" id="CHEBI:2480"/>
        <dbReference type="ChEBI" id="CHEBI:15378"/>
        <dbReference type="ChEBI" id="CHEBI:30616"/>
        <dbReference type="ChEBI" id="CHEBI:58502"/>
        <dbReference type="ChEBI" id="CHEBI:456216"/>
        <dbReference type="EC" id="2.7.1.156"/>
    </reaction>
</comment>
<dbReference type="AlphaFoldDB" id="A0A6J4QJZ9"/>
<evidence type="ECO:0000256" key="15">
    <source>
        <dbReference type="ARBA" id="ARBA00023134"/>
    </source>
</evidence>
<evidence type="ECO:0000256" key="10">
    <source>
        <dbReference type="ARBA" id="ARBA00022573"/>
    </source>
</evidence>
<comment type="catalytic activity">
    <reaction evidence="2">
        <text>adenosylcob(III)inamide phosphate + GTP + H(+) = adenosylcob(III)inamide-GDP + diphosphate</text>
        <dbReference type="Rhea" id="RHEA:22712"/>
        <dbReference type="ChEBI" id="CHEBI:15378"/>
        <dbReference type="ChEBI" id="CHEBI:33019"/>
        <dbReference type="ChEBI" id="CHEBI:37565"/>
        <dbReference type="ChEBI" id="CHEBI:58502"/>
        <dbReference type="ChEBI" id="CHEBI:60487"/>
        <dbReference type="EC" id="2.7.7.62"/>
    </reaction>
</comment>
<protein>
    <recommendedName>
        <fullName evidence="16">Adenosylcobinamide kinase</fullName>
        <ecNumber evidence="8">2.7.1.156</ecNumber>
        <ecNumber evidence="9">2.7.7.62</ecNumber>
    </recommendedName>
    <alternativeName>
        <fullName evidence="17">Adenosylcobinamide-phosphate guanylyltransferase</fullName>
    </alternativeName>
</protein>
<comment type="catalytic activity">
    <reaction evidence="3">
        <text>adenosylcob(III)inamide + GTP = adenosylcob(III)inamide phosphate + GDP + H(+)</text>
        <dbReference type="Rhea" id="RHEA:15765"/>
        <dbReference type="ChEBI" id="CHEBI:2480"/>
        <dbReference type="ChEBI" id="CHEBI:15378"/>
        <dbReference type="ChEBI" id="CHEBI:37565"/>
        <dbReference type="ChEBI" id="CHEBI:58189"/>
        <dbReference type="ChEBI" id="CHEBI:58502"/>
        <dbReference type="EC" id="2.7.1.156"/>
    </reaction>
</comment>
<keyword evidence="15 19" id="KW-0342">GTP-binding</keyword>
<dbReference type="GO" id="GO:0005524">
    <property type="term" value="F:ATP binding"/>
    <property type="evidence" value="ECO:0007669"/>
    <property type="project" value="UniProtKB-KW"/>
</dbReference>
<keyword evidence="11" id="KW-0808">Transferase</keyword>
<dbReference type="GO" id="GO:0008820">
    <property type="term" value="F:cobinamide phosphate guanylyltransferase activity"/>
    <property type="evidence" value="ECO:0007669"/>
    <property type="project" value="UniProtKB-EC"/>
</dbReference>
<evidence type="ECO:0000256" key="9">
    <source>
        <dbReference type="ARBA" id="ARBA00012523"/>
    </source>
</evidence>
<dbReference type="InterPro" id="IPR003203">
    <property type="entry name" value="CobU/CobP"/>
</dbReference>
<evidence type="ECO:0000256" key="1">
    <source>
        <dbReference type="ARBA" id="ARBA00000312"/>
    </source>
</evidence>
<dbReference type="PIRSF" id="PIRSF006135">
    <property type="entry name" value="CobU"/>
    <property type="match status" value="1"/>
</dbReference>
<evidence type="ECO:0000256" key="6">
    <source>
        <dbReference type="ARBA" id="ARBA00005159"/>
    </source>
</evidence>
<dbReference type="EMBL" id="CADCVH010000010">
    <property type="protein sequence ID" value="CAA9445616.1"/>
    <property type="molecule type" value="Genomic_DNA"/>
</dbReference>
<dbReference type="CDD" id="cd00544">
    <property type="entry name" value="CobU"/>
    <property type="match status" value="1"/>
</dbReference>
<evidence type="ECO:0000256" key="14">
    <source>
        <dbReference type="ARBA" id="ARBA00022840"/>
    </source>
</evidence>